<dbReference type="EMBL" id="JXBL01000001">
    <property type="protein sequence ID" value="KIE43888.1"/>
    <property type="molecule type" value="Genomic_DNA"/>
</dbReference>
<accession>A0A0C1TWX1</accession>
<reference evidence="4 5" key="1">
    <citation type="submission" date="2015-01" db="EMBL/GenBank/DDBJ databases">
        <title>Genome sequence of the anaerobic bacterium Geobacter soli GSS01, a dissimilatory Fe(III) reducer from soil.</title>
        <authorList>
            <person name="Yang G."/>
            <person name="Zhou S."/>
        </authorList>
    </citation>
    <scope>NUCLEOTIDE SEQUENCE [LARGE SCALE GENOMIC DNA]</scope>
    <source>
        <strain evidence="4 5">GSS01</strain>
    </source>
</reference>
<name>A0A0C1TWX1_9BACT</name>
<evidence type="ECO:0000313" key="5">
    <source>
        <dbReference type="Proteomes" id="UP000031433"/>
    </source>
</evidence>
<evidence type="ECO:0000256" key="2">
    <source>
        <dbReference type="ARBA" id="ARBA00023002"/>
    </source>
</evidence>
<dbReference type="SUPFAM" id="SSF55469">
    <property type="entry name" value="FMN-dependent nitroreductase-like"/>
    <property type="match status" value="1"/>
</dbReference>
<keyword evidence="2" id="KW-0560">Oxidoreductase</keyword>
<comment type="similarity">
    <text evidence="1">Belongs to the nitroreductase family.</text>
</comment>
<organism evidence="4 5">
    <name type="scientific">Geobacter soli</name>
    <dbReference type="NCBI Taxonomy" id="1510391"/>
    <lineage>
        <taxon>Bacteria</taxon>
        <taxon>Pseudomonadati</taxon>
        <taxon>Thermodesulfobacteriota</taxon>
        <taxon>Desulfuromonadia</taxon>
        <taxon>Geobacterales</taxon>
        <taxon>Geobacteraceae</taxon>
        <taxon>Geobacter</taxon>
    </lineage>
</organism>
<dbReference type="PANTHER" id="PTHR43673:SF10">
    <property type="entry name" value="NADH DEHYDROGENASE_NAD(P)H NITROREDUCTASE XCC3605-RELATED"/>
    <property type="match status" value="1"/>
</dbReference>
<sequence>MDTLEAIRTRRSVRAFSDRPVEPEKLQTVLEAARQAPSWANMQCSRFVVVQDAEIKAKISELSFVEAFFAPLGYRTNPAQKALAEAPVVIVACGVPGESGDLRGQQYYMTDVGIATENLMLAAHAVGLGSVFVGVFDEEQLGDLLDIPPEIRIVGLFPLGYPREETQAKSGPARKPLDEIVFQGKWKS</sequence>
<dbReference type="Pfam" id="PF00881">
    <property type="entry name" value="Nitroreductase"/>
    <property type="match status" value="1"/>
</dbReference>
<dbReference type="Proteomes" id="UP000031433">
    <property type="component" value="Unassembled WGS sequence"/>
</dbReference>
<evidence type="ECO:0000313" key="4">
    <source>
        <dbReference type="EMBL" id="KIE43888.1"/>
    </source>
</evidence>
<protein>
    <submittedName>
        <fullName evidence="4">Nitroreductase</fullName>
    </submittedName>
</protein>
<dbReference type="Gene3D" id="3.40.109.10">
    <property type="entry name" value="NADH Oxidase"/>
    <property type="match status" value="1"/>
</dbReference>
<dbReference type="InterPro" id="IPR000415">
    <property type="entry name" value="Nitroreductase-like"/>
</dbReference>
<dbReference type="CDD" id="cd02139">
    <property type="entry name" value="nitroreductase"/>
    <property type="match status" value="1"/>
</dbReference>
<evidence type="ECO:0000259" key="3">
    <source>
        <dbReference type="Pfam" id="PF00881"/>
    </source>
</evidence>
<dbReference type="GO" id="GO:0016491">
    <property type="term" value="F:oxidoreductase activity"/>
    <property type="evidence" value="ECO:0007669"/>
    <property type="project" value="UniProtKB-KW"/>
</dbReference>
<proteinExistence type="inferred from homology"/>
<dbReference type="RefSeq" id="WP_039647759.1">
    <property type="nucleotide sequence ID" value="NZ_JXBL01000001.1"/>
</dbReference>
<keyword evidence="5" id="KW-1185">Reference proteome</keyword>
<evidence type="ECO:0000256" key="1">
    <source>
        <dbReference type="ARBA" id="ARBA00007118"/>
    </source>
</evidence>
<comment type="caution">
    <text evidence="4">The sequence shown here is derived from an EMBL/GenBank/DDBJ whole genome shotgun (WGS) entry which is preliminary data.</text>
</comment>
<dbReference type="AlphaFoldDB" id="A0A0C1TWX1"/>
<dbReference type="PANTHER" id="PTHR43673">
    <property type="entry name" value="NAD(P)H NITROREDUCTASE YDGI-RELATED"/>
    <property type="match status" value="1"/>
</dbReference>
<dbReference type="InterPro" id="IPR029479">
    <property type="entry name" value="Nitroreductase"/>
</dbReference>
<feature type="domain" description="Nitroreductase" evidence="3">
    <location>
        <begin position="7"/>
        <end position="161"/>
    </location>
</feature>
<gene>
    <name evidence="4" type="ORF">SE37_15285</name>
</gene>